<keyword evidence="1 5" id="KW-0732">Signal</keyword>
<dbReference type="Proteomes" id="UP000007648">
    <property type="component" value="Unassembled WGS sequence"/>
</dbReference>
<feature type="region of interest" description="Disordered" evidence="3">
    <location>
        <begin position="401"/>
        <end position="424"/>
    </location>
</feature>
<dbReference type="SUPFAM" id="SSF48726">
    <property type="entry name" value="Immunoglobulin"/>
    <property type="match status" value="3"/>
</dbReference>
<dbReference type="PANTHER" id="PTHR11481:SF64">
    <property type="entry name" value="FC RECEPTOR-LIKE PROTEIN 4"/>
    <property type="match status" value="1"/>
</dbReference>
<feature type="domain" description="Ig-like" evidence="6">
    <location>
        <begin position="194"/>
        <end position="281"/>
    </location>
</feature>
<reference evidence="7" key="3">
    <citation type="submission" date="2025-09" db="UniProtKB">
        <authorList>
            <consortium name="Ensembl"/>
        </authorList>
    </citation>
    <scope>IDENTIFICATION</scope>
</reference>
<keyword evidence="4" id="KW-0472">Membrane</keyword>
<keyword evidence="2" id="KW-1015">Disulfide bond</keyword>
<dbReference type="InterPro" id="IPR036179">
    <property type="entry name" value="Ig-like_dom_sf"/>
</dbReference>
<sequence length="424" mass="47712">MLLWVLLLILGLLSRQAAIAKKSVVEPRPSWTPILEGEAVTLICHGVGPLKEERAWWYKNQQLRGILSTIIQTNHPGEYRCQTQGSTLSDPVNLVFSSDPLILQTPYSVFEGDTLVLRCRGKNTGTVSHMTYYKDKRKLRDLITDFDKFLSLSQVGLNDSSKYQCTRVVSSAWSTWRETSKNVAIQVQELFSPPELKTTTSEPIEGTPVNLSCETQLSPQRLDTKLYFSFTRDGMVITSSGKNSHVLQIPTIQTKDSGSYRCEAKAVTQNILKQSNYVKISVKNPIRSQTNTNIMEITVALIIIFNLTIVVLVVYFKLLRKSGRSSTPNPYRVSSISDLQEPVYSNPSSQKELMPIYGNVNPVAENVVYSEVTSKEYGKEANNTKKLPEIEDSPVIYAEVKQKHQPRDSKKTNAADRRQDVAEN</sequence>
<dbReference type="Gene3D" id="2.60.40.10">
    <property type="entry name" value="Immunoglobulins"/>
    <property type="match status" value="3"/>
</dbReference>
<reference evidence="7" key="2">
    <citation type="submission" date="2025-08" db="UniProtKB">
        <authorList>
            <consortium name="Ensembl"/>
        </authorList>
    </citation>
    <scope>IDENTIFICATION</scope>
</reference>
<dbReference type="AlphaFoldDB" id="A0A7N4V1F2"/>
<gene>
    <name evidence="7" type="primary">LOC105750603</name>
</gene>
<dbReference type="Pfam" id="PF13895">
    <property type="entry name" value="Ig_2"/>
    <property type="match status" value="1"/>
</dbReference>
<evidence type="ECO:0000256" key="5">
    <source>
        <dbReference type="SAM" id="SignalP"/>
    </source>
</evidence>
<keyword evidence="8" id="KW-1185">Reference proteome</keyword>
<feature type="chain" id="PRO_5029746380" description="Ig-like domain-containing protein" evidence="5">
    <location>
        <begin position="21"/>
        <end position="424"/>
    </location>
</feature>
<evidence type="ECO:0000256" key="3">
    <source>
        <dbReference type="SAM" id="MobiDB-lite"/>
    </source>
</evidence>
<evidence type="ECO:0000256" key="1">
    <source>
        <dbReference type="ARBA" id="ARBA00022729"/>
    </source>
</evidence>
<dbReference type="GeneTree" id="ENSGT01050000244808"/>
<evidence type="ECO:0000313" key="8">
    <source>
        <dbReference type="Proteomes" id="UP000007648"/>
    </source>
</evidence>
<feature type="domain" description="Ig-like" evidence="6">
    <location>
        <begin position="27"/>
        <end position="93"/>
    </location>
</feature>
<dbReference type="GO" id="GO:0006955">
    <property type="term" value="P:immune response"/>
    <property type="evidence" value="ECO:0007669"/>
    <property type="project" value="TreeGrafter"/>
</dbReference>
<evidence type="ECO:0000256" key="2">
    <source>
        <dbReference type="ARBA" id="ARBA00023157"/>
    </source>
</evidence>
<evidence type="ECO:0000256" key="4">
    <source>
        <dbReference type="SAM" id="Phobius"/>
    </source>
</evidence>
<dbReference type="PANTHER" id="PTHR11481">
    <property type="entry name" value="IMMUNOGLOBULIN FC RECEPTOR"/>
    <property type="match status" value="1"/>
</dbReference>
<keyword evidence="4" id="KW-1133">Transmembrane helix</keyword>
<dbReference type="InterPro" id="IPR003599">
    <property type="entry name" value="Ig_sub"/>
</dbReference>
<accession>A0A7N4V1F2</accession>
<dbReference type="Ensembl" id="ENSSHAT00000052116.1">
    <property type="protein sequence ID" value="ENSSHAP00000032142.1"/>
    <property type="gene ID" value="ENSSHAG00000010565.2"/>
</dbReference>
<name>A0A7N4V1F2_SARHA</name>
<reference evidence="7 8" key="1">
    <citation type="journal article" date="2011" name="Proc. Natl. Acad. Sci. U.S.A.">
        <title>Genetic diversity and population structure of the endangered marsupial Sarcophilus harrisii (Tasmanian devil).</title>
        <authorList>
            <person name="Miller W."/>
            <person name="Hayes V.M."/>
            <person name="Ratan A."/>
            <person name="Petersen D.C."/>
            <person name="Wittekindt N.E."/>
            <person name="Miller J."/>
            <person name="Walenz B."/>
            <person name="Knight J."/>
            <person name="Qi J."/>
            <person name="Zhao F."/>
            <person name="Wang Q."/>
            <person name="Bedoya-Reina O.C."/>
            <person name="Katiyar N."/>
            <person name="Tomsho L.P."/>
            <person name="Kasson L.M."/>
            <person name="Hardie R.A."/>
            <person name="Woodbridge P."/>
            <person name="Tindall E.A."/>
            <person name="Bertelsen M.F."/>
            <person name="Dixon D."/>
            <person name="Pyecroft S."/>
            <person name="Helgen K.M."/>
            <person name="Lesk A.M."/>
            <person name="Pringle T.H."/>
            <person name="Patterson N."/>
            <person name="Zhang Y."/>
            <person name="Kreiss A."/>
            <person name="Woods G.M."/>
            <person name="Jones M.E."/>
            <person name="Schuster S.C."/>
        </authorList>
    </citation>
    <scope>NUCLEOTIDE SEQUENCE [LARGE SCALE GENOMIC DNA]</scope>
</reference>
<keyword evidence="4" id="KW-0812">Transmembrane</keyword>
<dbReference type="PROSITE" id="PS50835">
    <property type="entry name" value="IG_LIKE"/>
    <property type="match status" value="3"/>
</dbReference>
<feature type="signal peptide" evidence="5">
    <location>
        <begin position="1"/>
        <end position="20"/>
    </location>
</feature>
<protein>
    <recommendedName>
        <fullName evidence="6">Ig-like domain-containing protein</fullName>
    </recommendedName>
</protein>
<feature type="domain" description="Ig-like" evidence="6">
    <location>
        <begin position="100"/>
        <end position="166"/>
    </location>
</feature>
<evidence type="ECO:0000313" key="7">
    <source>
        <dbReference type="Ensembl" id="ENSSHAP00000032142.1"/>
    </source>
</evidence>
<dbReference type="InterPro" id="IPR007110">
    <property type="entry name" value="Ig-like_dom"/>
</dbReference>
<dbReference type="InterPro" id="IPR050488">
    <property type="entry name" value="Ig_Fc_receptor"/>
</dbReference>
<dbReference type="InterPro" id="IPR013783">
    <property type="entry name" value="Ig-like_fold"/>
</dbReference>
<dbReference type="GO" id="GO:0007166">
    <property type="term" value="P:cell surface receptor signaling pathway"/>
    <property type="evidence" value="ECO:0007669"/>
    <property type="project" value="TreeGrafter"/>
</dbReference>
<dbReference type="GO" id="GO:0009897">
    <property type="term" value="C:external side of plasma membrane"/>
    <property type="evidence" value="ECO:0007669"/>
    <property type="project" value="TreeGrafter"/>
</dbReference>
<feature type="transmembrane region" description="Helical" evidence="4">
    <location>
        <begin position="297"/>
        <end position="316"/>
    </location>
</feature>
<dbReference type="CDD" id="cd00096">
    <property type="entry name" value="Ig"/>
    <property type="match status" value="1"/>
</dbReference>
<organism evidence="7 8">
    <name type="scientific">Sarcophilus harrisii</name>
    <name type="common">Tasmanian devil</name>
    <name type="synonym">Sarcophilus laniarius</name>
    <dbReference type="NCBI Taxonomy" id="9305"/>
    <lineage>
        <taxon>Eukaryota</taxon>
        <taxon>Metazoa</taxon>
        <taxon>Chordata</taxon>
        <taxon>Craniata</taxon>
        <taxon>Vertebrata</taxon>
        <taxon>Euteleostomi</taxon>
        <taxon>Mammalia</taxon>
        <taxon>Metatheria</taxon>
        <taxon>Dasyuromorphia</taxon>
        <taxon>Dasyuridae</taxon>
        <taxon>Sarcophilus</taxon>
    </lineage>
</organism>
<proteinExistence type="predicted"/>
<evidence type="ECO:0000259" key="6">
    <source>
        <dbReference type="PROSITE" id="PS50835"/>
    </source>
</evidence>
<dbReference type="GO" id="GO:0004888">
    <property type="term" value="F:transmembrane signaling receptor activity"/>
    <property type="evidence" value="ECO:0007669"/>
    <property type="project" value="TreeGrafter"/>
</dbReference>
<dbReference type="SMART" id="SM00409">
    <property type="entry name" value="IG"/>
    <property type="match status" value="3"/>
</dbReference>